<dbReference type="STRING" id="658196.A0A397SZY7"/>
<name>A0A397SZY7_9GLOM</name>
<dbReference type="EMBL" id="QKYT01000147">
    <property type="protein sequence ID" value="RIA91628.1"/>
    <property type="molecule type" value="Genomic_DNA"/>
</dbReference>
<comment type="caution">
    <text evidence="2">The sequence shown here is derived from an EMBL/GenBank/DDBJ whole genome shotgun (WGS) entry which is preliminary data.</text>
</comment>
<sequence>MPSAKEVKILLYFLKNGDQCDFNNTSYNRINLGNPIISSKIGDNRKQIVDSDFFSVNAILSHGISANACNEAEHLYNLLCSKKDAIDRILESQSVYALGPIFHENNTFPSVACWGVESLSQSTLYNLEELLNHRIIFHQIIENCESKSSNSGNNETAEGSKSNYKNDDRSRGGDIHDSGRGGDDSGRSDGNCDKGSDEGGNDGENGSGSGADEGNGKKEIVVSSSAFAESEDHDNVQHFFINARLHVKINESSEYKLPRFFISIDLYLCETDRMLSDTWKALSNEGLGYYLESVKIIISPINNDPTYRLSLVSREKAFPREKNNHVKFLENTEKGGSVEIGVSPKVRFQMKKSNNTKGLSNEWKLNTEGGCADMLFSWLYSKNSNNFKKCLEPGLHENIMTPFWKEKPPKLIKSPQISHNLEMTFNDLKDFDKKFSDLSSVVAQTLPCPKSNLGIPYIRNLTMSQTNPVLNGSLRRLKHLKFTSFVWDMENAFTVNSIPNESTNKESEIIDVKRSVIQDN</sequence>
<feature type="region of interest" description="Disordered" evidence="1">
    <location>
        <begin position="147"/>
        <end position="216"/>
    </location>
</feature>
<reference evidence="2 3" key="1">
    <citation type="submission" date="2018-06" db="EMBL/GenBank/DDBJ databases">
        <title>Comparative genomics reveals the genomic features of Rhizophagus irregularis, R. cerebriforme, R. diaphanum and Gigaspora rosea, and their symbiotic lifestyle signature.</title>
        <authorList>
            <person name="Morin E."/>
            <person name="San Clemente H."/>
            <person name="Chen E.C.H."/>
            <person name="De La Providencia I."/>
            <person name="Hainaut M."/>
            <person name="Kuo A."/>
            <person name="Kohler A."/>
            <person name="Murat C."/>
            <person name="Tang N."/>
            <person name="Roy S."/>
            <person name="Loubradou J."/>
            <person name="Henrissat B."/>
            <person name="Grigoriev I.V."/>
            <person name="Corradi N."/>
            <person name="Roux C."/>
            <person name="Martin F.M."/>
        </authorList>
    </citation>
    <scope>NUCLEOTIDE SEQUENCE [LARGE SCALE GENOMIC DNA]</scope>
    <source>
        <strain evidence="2 3">DAOM 227022</strain>
    </source>
</reference>
<accession>A0A397SZY7</accession>
<proteinExistence type="predicted"/>
<dbReference type="OrthoDB" id="2375172at2759"/>
<feature type="compositionally biased region" description="Polar residues" evidence="1">
    <location>
        <begin position="147"/>
        <end position="163"/>
    </location>
</feature>
<feature type="compositionally biased region" description="Gly residues" evidence="1">
    <location>
        <begin position="202"/>
        <end position="213"/>
    </location>
</feature>
<evidence type="ECO:0000313" key="2">
    <source>
        <dbReference type="EMBL" id="RIA91628.1"/>
    </source>
</evidence>
<evidence type="ECO:0008006" key="4">
    <source>
        <dbReference type="Google" id="ProtNLM"/>
    </source>
</evidence>
<feature type="compositionally biased region" description="Basic and acidic residues" evidence="1">
    <location>
        <begin position="164"/>
        <end position="197"/>
    </location>
</feature>
<evidence type="ECO:0000313" key="3">
    <source>
        <dbReference type="Proteomes" id="UP000265703"/>
    </source>
</evidence>
<gene>
    <name evidence="2" type="ORF">C1645_821781</name>
</gene>
<organism evidence="2 3">
    <name type="scientific">Glomus cerebriforme</name>
    <dbReference type="NCBI Taxonomy" id="658196"/>
    <lineage>
        <taxon>Eukaryota</taxon>
        <taxon>Fungi</taxon>
        <taxon>Fungi incertae sedis</taxon>
        <taxon>Mucoromycota</taxon>
        <taxon>Glomeromycotina</taxon>
        <taxon>Glomeromycetes</taxon>
        <taxon>Glomerales</taxon>
        <taxon>Glomeraceae</taxon>
        <taxon>Glomus</taxon>
    </lineage>
</organism>
<evidence type="ECO:0000256" key="1">
    <source>
        <dbReference type="SAM" id="MobiDB-lite"/>
    </source>
</evidence>
<dbReference type="Proteomes" id="UP000265703">
    <property type="component" value="Unassembled WGS sequence"/>
</dbReference>
<dbReference type="AlphaFoldDB" id="A0A397SZY7"/>
<keyword evidence="3" id="KW-1185">Reference proteome</keyword>
<protein>
    <recommendedName>
        <fullName evidence="4">MACPF domain-containing protein</fullName>
    </recommendedName>
</protein>